<dbReference type="GO" id="GO:0016020">
    <property type="term" value="C:membrane"/>
    <property type="evidence" value="ECO:0007669"/>
    <property type="project" value="TreeGrafter"/>
</dbReference>
<dbReference type="CDD" id="cd09159">
    <property type="entry name" value="PLDc_ybhO_like_2"/>
    <property type="match status" value="1"/>
</dbReference>
<dbReference type="EMBL" id="JAENIK010000001">
    <property type="protein sequence ID" value="MBK1814192.1"/>
    <property type="molecule type" value="Genomic_DNA"/>
</dbReference>
<dbReference type="InterPro" id="IPR025202">
    <property type="entry name" value="PLD-like_dom"/>
</dbReference>
<dbReference type="SUPFAM" id="SSF56024">
    <property type="entry name" value="Phospholipase D/nuclease"/>
    <property type="match status" value="2"/>
</dbReference>
<accession>A0A934V5Q1</accession>
<comment type="caution">
    <text evidence="2">The sequence shown here is derived from an EMBL/GenBank/DDBJ whole genome shotgun (WGS) entry which is preliminary data.</text>
</comment>
<organism evidence="2 3">
    <name type="scientific">Luteolibacter yonseiensis</name>
    <dbReference type="NCBI Taxonomy" id="1144680"/>
    <lineage>
        <taxon>Bacteria</taxon>
        <taxon>Pseudomonadati</taxon>
        <taxon>Verrucomicrobiota</taxon>
        <taxon>Verrucomicrobiia</taxon>
        <taxon>Verrucomicrobiales</taxon>
        <taxon>Verrucomicrobiaceae</taxon>
        <taxon>Luteolibacter</taxon>
    </lineage>
</organism>
<evidence type="ECO:0000259" key="1">
    <source>
        <dbReference type="PROSITE" id="PS50035"/>
    </source>
</evidence>
<dbReference type="GO" id="GO:0032049">
    <property type="term" value="P:cardiolipin biosynthetic process"/>
    <property type="evidence" value="ECO:0007669"/>
    <property type="project" value="UniProtKB-ARBA"/>
</dbReference>
<dbReference type="RefSeq" id="WP_200349150.1">
    <property type="nucleotide sequence ID" value="NZ_BAABHZ010000005.1"/>
</dbReference>
<dbReference type="Pfam" id="PF13091">
    <property type="entry name" value="PLDc_2"/>
    <property type="match status" value="2"/>
</dbReference>
<keyword evidence="3" id="KW-1185">Reference proteome</keyword>
<feature type="domain" description="PLD phosphodiesterase" evidence="1">
    <location>
        <begin position="337"/>
        <end position="364"/>
    </location>
</feature>
<dbReference type="PANTHER" id="PTHR21248:SF22">
    <property type="entry name" value="PHOSPHOLIPASE D"/>
    <property type="match status" value="1"/>
</dbReference>
<reference evidence="2" key="1">
    <citation type="submission" date="2021-01" db="EMBL/GenBank/DDBJ databases">
        <title>Modified the classification status of verrucomicrobia.</title>
        <authorList>
            <person name="Feng X."/>
        </authorList>
    </citation>
    <scope>NUCLEOTIDE SEQUENCE</scope>
    <source>
        <strain evidence="2">JCM 18052</strain>
    </source>
</reference>
<dbReference type="AlphaFoldDB" id="A0A934V5Q1"/>
<dbReference type="SMART" id="SM00155">
    <property type="entry name" value="PLDc"/>
    <property type="match status" value="2"/>
</dbReference>
<gene>
    <name evidence="2" type="ORF">JIN84_01030</name>
</gene>
<dbReference type="Gene3D" id="3.30.870.10">
    <property type="entry name" value="Endonuclease Chain A"/>
    <property type="match status" value="2"/>
</dbReference>
<sequence length="424" mass="47378">MKNHHSKLLTIGVTAAATTVATLLVNNLVSGEKKIRRKIPRRYGISDSQFERSMSQLMGPPILDGNRVTPLHNGVEIFPAMLAGIASATTTITFETYIFTAGEVVNQFVEALSARAREGVRVHVLLDGIGCDCVEGAPLRKMREAGVEVEVYHLKNLGRFNQRTHRKLLVIDGKLGFTGGVGIADEWLGNADAPEHWRDTHYRVEGPVVAQLQAAFMDNWMKTHATVLHGNAYFPAIESVGPRRCQMFKSSPMEGSESARLMYLLSITAAEKCLRVGNAYFVPDDLVTEALIAAVTRGVTVEVLVPGAHLDSKLVRRASRHRWGRLLENGVRIFEYQPTMYHCKTMIIDDLWVSVGSANFDNRSFRLNDEANLNVFGEDFARAESEVFRRDLENAREVTFEEWKRRPLLEKVSDATVALLRSQV</sequence>
<proteinExistence type="predicted"/>
<feature type="domain" description="PLD phosphodiesterase" evidence="1">
    <location>
        <begin position="160"/>
        <end position="187"/>
    </location>
</feature>
<dbReference type="CDD" id="cd09110">
    <property type="entry name" value="PLDc_CLS_1"/>
    <property type="match status" value="1"/>
</dbReference>
<dbReference type="Proteomes" id="UP000600139">
    <property type="component" value="Unassembled WGS sequence"/>
</dbReference>
<dbReference type="PROSITE" id="PS50035">
    <property type="entry name" value="PLD"/>
    <property type="match status" value="2"/>
</dbReference>
<name>A0A934V5Q1_9BACT</name>
<evidence type="ECO:0000313" key="2">
    <source>
        <dbReference type="EMBL" id="MBK1814192.1"/>
    </source>
</evidence>
<evidence type="ECO:0000313" key="3">
    <source>
        <dbReference type="Proteomes" id="UP000600139"/>
    </source>
</evidence>
<dbReference type="InterPro" id="IPR001736">
    <property type="entry name" value="PLipase_D/transphosphatidylase"/>
</dbReference>
<dbReference type="PANTHER" id="PTHR21248">
    <property type="entry name" value="CARDIOLIPIN SYNTHASE"/>
    <property type="match status" value="1"/>
</dbReference>
<protein>
    <recommendedName>
        <fullName evidence="1">PLD phosphodiesterase domain-containing protein</fullName>
    </recommendedName>
</protein>
<dbReference type="GO" id="GO:0008808">
    <property type="term" value="F:cardiolipin synthase activity"/>
    <property type="evidence" value="ECO:0007669"/>
    <property type="project" value="TreeGrafter"/>
</dbReference>